<keyword evidence="2 4" id="KW-0238">DNA-binding</keyword>
<dbReference type="AlphaFoldDB" id="A0A517ZV02"/>
<evidence type="ECO:0000256" key="2">
    <source>
        <dbReference type="ARBA" id="ARBA00023125"/>
    </source>
</evidence>
<keyword evidence="7" id="KW-1185">Reference proteome</keyword>
<organism evidence="6 7">
    <name type="scientific">Symmachiella dynata</name>
    <dbReference type="NCBI Taxonomy" id="2527995"/>
    <lineage>
        <taxon>Bacteria</taxon>
        <taxon>Pseudomonadati</taxon>
        <taxon>Planctomycetota</taxon>
        <taxon>Planctomycetia</taxon>
        <taxon>Planctomycetales</taxon>
        <taxon>Planctomycetaceae</taxon>
        <taxon>Symmachiella</taxon>
    </lineage>
</organism>
<dbReference type="Gene3D" id="1.10.10.60">
    <property type="entry name" value="Homeodomain-like"/>
    <property type="match status" value="1"/>
</dbReference>
<dbReference type="InterPro" id="IPR041490">
    <property type="entry name" value="KstR2_TetR_C"/>
</dbReference>
<dbReference type="GO" id="GO:0000976">
    <property type="term" value="F:transcription cis-regulatory region binding"/>
    <property type="evidence" value="ECO:0007669"/>
    <property type="project" value="TreeGrafter"/>
</dbReference>
<dbReference type="EMBL" id="CP036276">
    <property type="protein sequence ID" value="QDU46256.1"/>
    <property type="molecule type" value="Genomic_DNA"/>
</dbReference>
<keyword evidence="1" id="KW-0805">Transcription regulation</keyword>
<sequence>MMDEVIATKDKGAEGIRYASLKKTRARAEEILEAAAEVFTVKGFDATSMNDIAKAVDLTKAGLYHYIRGKQDLLHAIMDFAMDAIEMQVLEPARQIADPTERLEMTLYKHIHLFENYGTHVTILIDEMTALTPAHREHIIQRKRAYLDFVRNTLCELKAAGRMRDLDVTITSLNILSTIVGMARWYNTDGKMPLDHVSEQTIRWILRGVLKDE</sequence>
<dbReference type="Pfam" id="PF17932">
    <property type="entry name" value="TetR_C_24"/>
    <property type="match status" value="1"/>
</dbReference>
<evidence type="ECO:0000313" key="6">
    <source>
        <dbReference type="EMBL" id="QDU46256.1"/>
    </source>
</evidence>
<evidence type="ECO:0000256" key="1">
    <source>
        <dbReference type="ARBA" id="ARBA00023015"/>
    </source>
</evidence>
<proteinExistence type="predicted"/>
<feature type="DNA-binding region" description="H-T-H motif" evidence="4">
    <location>
        <begin position="48"/>
        <end position="67"/>
    </location>
</feature>
<dbReference type="InterPro" id="IPR009057">
    <property type="entry name" value="Homeodomain-like_sf"/>
</dbReference>
<dbReference type="InterPro" id="IPR050109">
    <property type="entry name" value="HTH-type_TetR-like_transc_reg"/>
</dbReference>
<dbReference type="PANTHER" id="PTHR30055">
    <property type="entry name" value="HTH-TYPE TRANSCRIPTIONAL REGULATOR RUTR"/>
    <property type="match status" value="1"/>
</dbReference>
<dbReference type="SUPFAM" id="SSF48498">
    <property type="entry name" value="Tetracyclin repressor-like, C-terminal domain"/>
    <property type="match status" value="1"/>
</dbReference>
<dbReference type="InterPro" id="IPR036271">
    <property type="entry name" value="Tet_transcr_reg_TetR-rel_C_sf"/>
</dbReference>
<dbReference type="Proteomes" id="UP000319383">
    <property type="component" value="Chromosome"/>
</dbReference>
<name>A0A517ZV02_9PLAN</name>
<evidence type="ECO:0000256" key="3">
    <source>
        <dbReference type="ARBA" id="ARBA00023163"/>
    </source>
</evidence>
<dbReference type="PANTHER" id="PTHR30055:SF240">
    <property type="entry name" value="HTH-TYPE TRANSCRIPTIONAL REGULATOR ACRR"/>
    <property type="match status" value="1"/>
</dbReference>
<dbReference type="SUPFAM" id="SSF46689">
    <property type="entry name" value="Homeodomain-like"/>
    <property type="match status" value="1"/>
</dbReference>
<gene>
    <name evidence="6" type="primary">kstR2</name>
    <name evidence="6" type="ORF">Mal52_47740</name>
</gene>
<dbReference type="Gene3D" id="1.10.357.10">
    <property type="entry name" value="Tetracycline Repressor, domain 2"/>
    <property type="match status" value="1"/>
</dbReference>
<dbReference type="PROSITE" id="PS50977">
    <property type="entry name" value="HTH_TETR_2"/>
    <property type="match status" value="1"/>
</dbReference>
<evidence type="ECO:0000256" key="4">
    <source>
        <dbReference type="PROSITE-ProRule" id="PRU00335"/>
    </source>
</evidence>
<evidence type="ECO:0000259" key="5">
    <source>
        <dbReference type="PROSITE" id="PS50977"/>
    </source>
</evidence>
<dbReference type="PRINTS" id="PR00455">
    <property type="entry name" value="HTHTETR"/>
</dbReference>
<dbReference type="Pfam" id="PF00440">
    <property type="entry name" value="TetR_N"/>
    <property type="match status" value="1"/>
</dbReference>
<feature type="domain" description="HTH tetR-type" evidence="5">
    <location>
        <begin position="25"/>
        <end position="85"/>
    </location>
</feature>
<dbReference type="KEGG" id="sdyn:Mal52_47740"/>
<accession>A0A517ZV02</accession>
<evidence type="ECO:0000313" key="7">
    <source>
        <dbReference type="Proteomes" id="UP000319383"/>
    </source>
</evidence>
<dbReference type="InterPro" id="IPR001647">
    <property type="entry name" value="HTH_TetR"/>
</dbReference>
<keyword evidence="3" id="KW-0804">Transcription</keyword>
<protein>
    <submittedName>
        <fullName evidence="6">HTH-type transcriptional repressor KstR2</fullName>
    </submittedName>
</protein>
<dbReference type="GO" id="GO:0003700">
    <property type="term" value="F:DNA-binding transcription factor activity"/>
    <property type="evidence" value="ECO:0007669"/>
    <property type="project" value="TreeGrafter"/>
</dbReference>
<reference evidence="6 7" key="1">
    <citation type="submission" date="2019-02" db="EMBL/GenBank/DDBJ databases">
        <title>Deep-cultivation of Planctomycetes and their phenomic and genomic characterization uncovers novel biology.</title>
        <authorList>
            <person name="Wiegand S."/>
            <person name="Jogler M."/>
            <person name="Boedeker C."/>
            <person name="Pinto D."/>
            <person name="Vollmers J."/>
            <person name="Rivas-Marin E."/>
            <person name="Kohn T."/>
            <person name="Peeters S.H."/>
            <person name="Heuer A."/>
            <person name="Rast P."/>
            <person name="Oberbeckmann S."/>
            <person name="Bunk B."/>
            <person name="Jeske O."/>
            <person name="Meyerdierks A."/>
            <person name="Storesund J.E."/>
            <person name="Kallscheuer N."/>
            <person name="Luecker S."/>
            <person name="Lage O.M."/>
            <person name="Pohl T."/>
            <person name="Merkel B.J."/>
            <person name="Hornburger P."/>
            <person name="Mueller R.-W."/>
            <person name="Bruemmer F."/>
            <person name="Labrenz M."/>
            <person name="Spormann A.M."/>
            <person name="Op den Camp H."/>
            <person name="Overmann J."/>
            <person name="Amann R."/>
            <person name="Jetten M.S.M."/>
            <person name="Mascher T."/>
            <person name="Medema M.H."/>
            <person name="Devos D.P."/>
            <person name="Kaster A.-K."/>
            <person name="Ovreas L."/>
            <person name="Rohde M."/>
            <person name="Galperin M.Y."/>
            <person name="Jogler C."/>
        </authorList>
    </citation>
    <scope>NUCLEOTIDE SEQUENCE [LARGE SCALE GENOMIC DNA]</scope>
    <source>
        <strain evidence="6 7">Mal52</strain>
    </source>
</reference>
<dbReference type="RefSeq" id="WP_197533418.1">
    <property type="nucleotide sequence ID" value="NZ_CAXBED010000044.1"/>
</dbReference>